<dbReference type="GO" id="GO:0004659">
    <property type="term" value="F:prenyltransferase activity"/>
    <property type="evidence" value="ECO:0007669"/>
    <property type="project" value="InterPro"/>
</dbReference>
<keyword evidence="6" id="KW-0414">Isoprene biosynthesis</keyword>
<proteinExistence type="inferred from homology"/>
<dbReference type="SFLD" id="SFLDS00005">
    <property type="entry name" value="Isoprenoid_Synthase_Type_I"/>
    <property type="match status" value="1"/>
</dbReference>
<evidence type="ECO:0000256" key="7">
    <source>
        <dbReference type="RuleBase" id="RU004466"/>
    </source>
</evidence>
<keyword evidence="3 7" id="KW-0808">Transferase</keyword>
<dbReference type="InterPro" id="IPR033749">
    <property type="entry name" value="Polyprenyl_synt_CS"/>
</dbReference>
<evidence type="ECO:0000313" key="8">
    <source>
        <dbReference type="EMBL" id="KUK87176.1"/>
    </source>
</evidence>
<dbReference type="Pfam" id="PF00348">
    <property type="entry name" value="polyprenyl_synt"/>
    <property type="match status" value="1"/>
</dbReference>
<dbReference type="GO" id="GO:0005737">
    <property type="term" value="C:cytoplasm"/>
    <property type="evidence" value="ECO:0007669"/>
    <property type="project" value="UniProtKB-ARBA"/>
</dbReference>
<dbReference type="SFLD" id="SFLDG01017">
    <property type="entry name" value="Polyprenyl_Transferase_Like"/>
    <property type="match status" value="1"/>
</dbReference>
<dbReference type="Proteomes" id="UP000053467">
    <property type="component" value="Unassembled WGS sequence"/>
</dbReference>
<dbReference type="InterPro" id="IPR053378">
    <property type="entry name" value="Prenyl_diphosphate_synthase"/>
</dbReference>
<keyword evidence="5" id="KW-0460">Magnesium</keyword>
<dbReference type="Gene3D" id="1.10.600.10">
    <property type="entry name" value="Farnesyl Diphosphate Synthase"/>
    <property type="match status" value="1"/>
</dbReference>
<evidence type="ECO:0000256" key="2">
    <source>
        <dbReference type="ARBA" id="ARBA00006706"/>
    </source>
</evidence>
<dbReference type="InterPro" id="IPR008949">
    <property type="entry name" value="Isoprenoid_synthase_dom_sf"/>
</dbReference>
<evidence type="ECO:0000256" key="5">
    <source>
        <dbReference type="ARBA" id="ARBA00022842"/>
    </source>
</evidence>
<comment type="caution">
    <text evidence="8">The sequence shown here is derived from an EMBL/GenBank/DDBJ whole genome shotgun (WGS) entry which is preliminary data.</text>
</comment>
<evidence type="ECO:0000256" key="1">
    <source>
        <dbReference type="ARBA" id="ARBA00001946"/>
    </source>
</evidence>
<dbReference type="InterPro" id="IPR000092">
    <property type="entry name" value="Polyprenyl_synt"/>
</dbReference>
<organism evidence="8 9">
    <name type="scientific">candidate division TA06 bacterium 34_109</name>
    <dbReference type="NCBI Taxonomy" id="1635277"/>
    <lineage>
        <taxon>Bacteria</taxon>
        <taxon>Bacteria division TA06</taxon>
    </lineage>
</organism>
<dbReference type="GO" id="GO:0016114">
    <property type="term" value="P:terpenoid biosynthetic process"/>
    <property type="evidence" value="ECO:0007669"/>
    <property type="project" value="UniProtKB-ARBA"/>
</dbReference>
<comment type="cofactor">
    <cofactor evidence="1">
        <name>Mg(2+)</name>
        <dbReference type="ChEBI" id="CHEBI:18420"/>
    </cofactor>
</comment>
<dbReference type="PROSITE" id="PS00723">
    <property type="entry name" value="POLYPRENYL_SYNTHASE_1"/>
    <property type="match status" value="1"/>
</dbReference>
<dbReference type="PATRIC" id="fig|1635277.3.peg.746"/>
<reference evidence="9" key="1">
    <citation type="journal article" date="2015" name="MBio">
        <title>Genome-Resolved Metagenomic Analysis Reveals Roles for Candidate Phyla and Other Microbial Community Members in Biogeochemical Transformations in Oil Reservoirs.</title>
        <authorList>
            <person name="Hu P."/>
            <person name="Tom L."/>
            <person name="Singh A."/>
            <person name="Thomas B.C."/>
            <person name="Baker B.J."/>
            <person name="Piceno Y.M."/>
            <person name="Andersen G.L."/>
            <person name="Banfield J.F."/>
        </authorList>
    </citation>
    <scope>NUCLEOTIDE SEQUENCE [LARGE SCALE GENOMIC DNA]</scope>
</reference>
<protein>
    <submittedName>
        <fullName evidence="8">Geranyltranstransferase</fullName>
    </submittedName>
</protein>
<dbReference type="PANTHER" id="PTHR43281">
    <property type="entry name" value="FARNESYL DIPHOSPHATE SYNTHASE"/>
    <property type="match status" value="1"/>
</dbReference>
<name>A0A124G0D9_UNCT6</name>
<evidence type="ECO:0000256" key="6">
    <source>
        <dbReference type="ARBA" id="ARBA00023229"/>
    </source>
</evidence>
<dbReference type="CDD" id="cd00685">
    <property type="entry name" value="Trans_IPPS_HT"/>
    <property type="match status" value="1"/>
</dbReference>
<gene>
    <name evidence="8" type="ORF">XE03_0972</name>
</gene>
<dbReference type="AlphaFoldDB" id="A0A124G0D9"/>
<dbReference type="FunFam" id="1.10.600.10:FF:000001">
    <property type="entry name" value="Geranylgeranyl diphosphate synthase"/>
    <property type="match status" value="1"/>
</dbReference>
<dbReference type="GO" id="GO:0046872">
    <property type="term" value="F:metal ion binding"/>
    <property type="evidence" value="ECO:0007669"/>
    <property type="project" value="UniProtKB-KW"/>
</dbReference>
<accession>A0A124G0D9</accession>
<keyword evidence="4" id="KW-0479">Metal-binding</keyword>
<dbReference type="SUPFAM" id="SSF48576">
    <property type="entry name" value="Terpenoid synthases"/>
    <property type="match status" value="1"/>
</dbReference>
<comment type="similarity">
    <text evidence="2 7">Belongs to the FPP/GGPP synthase family.</text>
</comment>
<evidence type="ECO:0000313" key="9">
    <source>
        <dbReference type="Proteomes" id="UP000053467"/>
    </source>
</evidence>
<evidence type="ECO:0000256" key="3">
    <source>
        <dbReference type="ARBA" id="ARBA00022679"/>
    </source>
</evidence>
<dbReference type="NCBIfam" id="NF045485">
    <property type="entry name" value="FPPsyn"/>
    <property type="match status" value="1"/>
</dbReference>
<dbReference type="PANTHER" id="PTHR43281:SF1">
    <property type="entry name" value="FARNESYL DIPHOSPHATE SYNTHASE"/>
    <property type="match status" value="1"/>
</dbReference>
<sequence>MSSFEKYLKVKKDFIDRNLKRYFSKRGNYSEKLYEAMYYSISAGGKRLRPIIFLSVTEELAERSMIKKLLPAALSIEMIHTYSLIHDDLPSMDNDDLRRGKLTLHKKYDETVAILAGDALFSYAVEVFLQTGVDERYLVQGLRYLIKAAGMDGMVVGQFVDTKSQLFKQDEKTLKFIHTKKTAELIKVSFALPAILLGCDKKKIKEIEKLGLHSGLLFQIVDDILDYTTPSQILGKTAGKDEKQNKLTYVSFYGLEKAKKFAKEESKKALKLTKKIGFKKGNVESIIELFLTRIN</sequence>
<evidence type="ECO:0000256" key="4">
    <source>
        <dbReference type="ARBA" id="ARBA00022723"/>
    </source>
</evidence>
<dbReference type="EMBL" id="LGGX01000007">
    <property type="protein sequence ID" value="KUK87176.1"/>
    <property type="molecule type" value="Genomic_DNA"/>
</dbReference>